<proteinExistence type="inferred from homology"/>
<evidence type="ECO:0000256" key="7">
    <source>
        <dbReference type="SAM" id="Phobius"/>
    </source>
</evidence>
<feature type="transmembrane region" description="Helical" evidence="7">
    <location>
        <begin position="86"/>
        <end position="105"/>
    </location>
</feature>
<dbReference type="Proteomes" id="UP001064632">
    <property type="component" value="Chromosome"/>
</dbReference>
<evidence type="ECO:0000256" key="4">
    <source>
        <dbReference type="ARBA" id="ARBA00022692"/>
    </source>
</evidence>
<feature type="domain" description="Bacterial sugar transferase" evidence="8">
    <location>
        <begin position="278"/>
        <end position="463"/>
    </location>
</feature>
<keyword evidence="10" id="KW-1185">Reference proteome</keyword>
<feature type="transmembrane region" description="Helical" evidence="7">
    <location>
        <begin position="56"/>
        <end position="74"/>
    </location>
</feature>
<evidence type="ECO:0000256" key="1">
    <source>
        <dbReference type="ARBA" id="ARBA00004141"/>
    </source>
</evidence>
<dbReference type="NCBIfam" id="TIGR03025">
    <property type="entry name" value="EPS_sugtrans"/>
    <property type="match status" value="1"/>
</dbReference>
<keyword evidence="3" id="KW-0808">Transferase</keyword>
<evidence type="ECO:0000313" key="9">
    <source>
        <dbReference type="EMBL" id="UXI66346.1"/>
    </source>
</evidence>
<feature type="transmembrane region" description="Helical" evidence="7">
    <location>
        <begin position="283"/>
        <end position="306"/>
    </location>
</feature>
<dbReference type="EMBL" id="CP104694">
    <property type="protein sequence ID" value="UXI66346.1"/>
    <property type="molecule type" value="Genomic_DNA"/>
</dbReference>
<evidence type="ECO:0000313" key="10">
    <source>
        <dbReference type="Proteomes" id="UP001064632"/>
    </source>
</evidence>
<dbReference type="NCBIfam" id="TIGR03013">
    <property type="entry name" value="EpsB_2"/>
    <property type="match status" value="1"/>
</dbReference>
<accession>A0ABY6B9Y4</accession>
<evidence type="ECO:0000259" key="8">
    <source>
        <dbReference type="Pfam" id="PF02397"/>
    </source>
</evidence>
<dbReference type="InterPro" id="IPR017464">
    <property type="entry name" value="Sugar_tfrase_EpsB_2"/>
</dbReference>
<evidence type="ECO:0000256" key="3">
    <source>
        <dbReference type="ARBA" id="ARBA00022679"/>
    </source>
</evidence>
<keyword evidence="4 7" id="KW-0812">Transmembrane</keyword>
<evidence type="ECO:0000256" key="5">
    <source>
        <dbReference type="ARBA" id="ARBA00022989"/>
    </source>
</evidence>
<reference evidence="9" key="1">
    <citation type="submission" date="2022-09" db="EMBL/GenBank/DDBJ databases">
        <title>Tahibacter sp. nov., isolated from a fresh water.</title>
        <authorList>
            <person name="Baek J.H."/>
            <person name="Lee J.K."/>
            <person name="Kim J.M."/>
            <person name="Jeon C.O."/>
        </authorList>
    </citation>
    <scope>NUCLEOTIDE SEQUENCE</scope>
    <source>
        <strain evidence="9">W38</strain>
    </source>
</reference>
<gene>
    <name evidence="9" type="ORF">N4264_16495</name>
</gene>
<keyword evidence="5 7" id="KW-1133">Transmembrane helix</keyword>
<evidence type="ECO:0000256" key="2">
    <source>
        <dbReference type="ARBA" id="ARBA00006464"/>
    </source>
</evidence>
<dbReference type="PANTHER" id="PTHR30576:SF0">
    <property type="entry name" value="UNDECAPRENYL-PHOSPHATE N-ACETYLGALACTOSAMINYL 1-PHOSPHATE TRANSFERASE-RELATED"/>
    <property type="match status" value="1"/>
</dbReference>
<comment type="subcellular location">
    <subcellularLocation>
        <location evidence="1">Membrane</location>
        <topology evidence="1">Multi-pass membrane protein</topology>
    </subcellularLocation>
</comment>
<organism evidence="9 10">
    <name type="scientific">Tahibacter amnicola</name>
    <dbReference type="NCBI Taxonomy" id="2976241"/>
    <lineage>
        <taxon>Bacteria</taxon>
        <taxon>Pseudomonadati</taxon>
        <taxon>Pseudomonadota</taxon>
        <taxon>Gammaproteobacteria</taxon>
        <taxon>Lysobacterales</taxon>
        <taxon>Rhodanobacteraceae</taxon>
        <taxon>Tahibacter</taxon>
    </lineage>
</organism>
<feature type="transmembrane region" description="Helical" evidence="7">
    <location>
        <begin position="14"/>
        <end position="36"/>
    </location>
</feature>
<dbReference type="Pfam" id="PF02397">
    <property type="entry name" value="Bac_transf"/>
    <property type="match status" value="1"/>
</dbReference>
<name>A0ABY6B9Y4_9GAMM</name>
<keyword evidence="6 7" id="KW-0472">Membrane</keyword>
<protein>
    <submittedName>
        <fullName evidence="9">TIGR03013 family PEP-CTERM/XrtA system glycosyltransferase</fullName>
    </submittedName>
</protein>
<feature type="transmembrane region" description="Helical" evidence="7">
    <location>
        <begin position="117"/>
        <end position="138"/>
    </location>
</feature>
<evidence type="ECO:0000256" key="6">
    <source>
        <dbReference type="ARBA" id="ARBA00023136"/>
    </source>
</evidence>
<dbReference type="Gene3D" id="3.40.50.720">
    <property type="entry name" value="NAD(P)-binding Rossmann-like Domain"/>
    <property type="match status" value="1"/>
</dbReference>
<dbReference type="RefSeq" id="WP_261693330.1">
    <property type="nucleotide sequence ID" value="NZ_CP104694.1"/>
</dbReference>
<dbReference type="InterPro" id="IPR017475">
    <property type="entry name" value="EPS_sugar_tfrase"/>
</dbReference>
<sequence>MRSLSDAWHPTRRWIVLLAVVEWGVLNGVFQVAAWLRFLGNSDLIAAAFGDVYRRGLLFATIQVLAMTAMGMYVAHSREGINGHIVRALVAFVGGGLVLIAAQYLMPITPIGRGVMLLALFIGFFAVVLTRVIAVWGVRADLLKRRVLVVGAGSKAALIKTKLADMSDWRSMMIVGFVPLQGDDETAVPQAQKLAASDGILALARELEVDEIVVAPDDRRGSLPMDDLMQCRLEGIALNDVGTFLENETGRIQVGVVNPSWVVFAEGFDTGAVRAASKRAFDVAAATTLLILTLPIMLVTAFLILLEAGFRGPIFYRQERVGQGGRSFWVLKFRSMRTDAEKDGVARWATTNDDRVTRVGRVIRKLRIDELPQVINVLSGSMSFVGPRPERPPFVEQLSDAIPYYALRHAVKPGITGWAQLRYAYGASVEDAEEKLKYDLYYVKNHSFMFDLLVLLQTVEVVLFGKGAR</sequence>
<dbReference type="InterPro" id="IPR003362">
    <property type="entry name" value="Bact_transf"/>
</dbReference>
<comment type="similarity">
    <text evidence="2">Belongs to the bacterial sugar transferase family.</text>
</comment>
<dbReference type="PANTHER" id="PTHR30576">
    <property type="entry name" value="COLANIC BIOSYNTHESIS UDP-GLUCOSE LIPID CARRIER TRANSFERASE"/>
    <property type="match status" value="1"/>
</dbReference>